<comment type="caution">
    <text evidence="9">The sequence shown here is derived from an EMBL/GenBank/DDBJ whole genome shotgun (WGS) entry which is preliminary data.</text>
</comment>
<dbReference type="AlphaFoldDB" id="A0A814SBE7"/>
<dbReference type="Proteomes" id="UP000677228">
    <property type="component" value="Unassembled WGS sequence"/>
</dbReference>
<comment type="similarity">
    <text evidence="3">Belongs to the CTAG/PCC1 family.</text>
</comment>
<keyword evidence="4" id="KW-0963">Cytoplasm</keyword>
<evidence type="ECO:0000256" key="8">
    <source>
        <dbReference type="ARBA" id="ARBA00076355"/>
    </source>
</evidence>
<dbReference type="GO" id="GO:0070525">
    <property type="term" value="P:tRNA threonylcarbamoyladenosine metabolic process"/>
    <property type="evidence" value="ECO:0007669"/>
    <property type="project" value="TreeGrafter"/>
</dbReference>
<evidence type="ECO:0000313" key="12">
    <source>
        <dbReference type="EMBL" id="CAF4291823.1"/>
    </source>
</evidence>
<dbReference type="EMBL" id="CAJOBC010006735">
    <property type="protein sequence ID" value="CAF3909386.1"/>
    <property type="molecule type" value="Genomic_DNA"/>
</dbReference>
<evidence type="ECO:0000256" key="6">
    <source>
        <dbReference type="ARBA" id="ARBA00023242"/>
    </source>
</evidence>
<organism evidence="9 13">
    <name type="scientific">Didymodactylos carnosus</name>
    <dbReference type="NCBI Taxonomy" id="1234261"/>
    <lineage>
        <taxon>Eukaryota</taxon>
        <taxon>Metazoa</taxon>
        <taxon>Spiralia</taxon>
        <taxon>Gnathifera</taxon>
        <taxon>Rotifera</taxon>
        <taxon>Eurotatoria</taxon>
        <taxon>Bdelloidea</taxon>
        <taxon>Philodinida</taxon>
        <taxon>Philodinidae</taxon>
        <taxon>Didymodactylos</taxon>
    </lineage>
</organism>
<evidence type="ECO:0000256" key="1">
    <source>
        <dbReference type="ARBA" id="ARBA00004123"/>
    </source>
</evidence>
<dbReference type="GO" id="GO:0008033">
    <property type="term" value="P:tRNA processing"/>
    <property type="evidence" value="ECO:0007669"/>
    <property type="project" value="UniProtKB-KW"/>
</dbReference>
<dbReference type="EMBL" id="CAJOBA010056391">
    <property type="protein sequence ID" value="CAF4291823.1"/>
    <property type="molecule type" value="Genomic_DNA"/>
</dbReference>
<dbReference type="OrthoDB" id="10025739at2759"/>
<dbReference type="PANTHER" id="PTHR31283">
    <property type="entry name" value="EKC/KEOPS COMPLEX SUBUNIT PCC1 FAMILY MEMBER"/>
    <property type="match status" value="1"/>
</dbReference>
<dbReference type="Proteomes" id="UP000682733">
    <property type="component" value="Unassembled WGS sequence"/>
</dbReference>
<evidence type="ECO:0000256" key="4">
    <source>
        <dbReference type="ARBA" id="ARBA00022490"/>
    </source>
</evidence>
<dbReference type="FunFam" id="3.30.310.50:FF:000005">
    <property type="entry name" value="L antigen family member 3"/>
    <property type="match status" value="1"/>
</dbReference>
<evidence type="ECO:0000313" key="10">
    <source>
        <dbReference type="EMBL" id="CAF1503440.1"/>
    </source>
</evidence>
<dbReference type="Proteomes" id="UP000681722">
    <property type="component" value="Unassembled WGS sequence"/>
</dbReference>
<evidence type="ECO:0000313" key="9">
    <source>
        <dbReference type="EMBL" id="CAF1145778.1"/>
    </source>
</evidence>
<comment type="function">
    <text evidence="7">Component of the EKC/KEOPS complex that is required for the formation of a threonylcarbamoyl group on adenosine at position 37 (t(6)A37) in tRNAs that read codons beginning with adenine. The complex is probably involved in the transfer of the threonylcarbamoyl moiety of threonylcarbamoyl-AMP (TC-AMP) to the N6 group of A37. LAGE3 functions as a dimerization module for the complex.</text>
</comment>
<dbReference type="GO" id="GO:0005634">
    <property type="term" value="C:nucleus"/>
    <property type="evidence" value="ECO:0007669"/>
    <property type="project" value="UniProtKB-SubCell"/>
</dbReference>
<evidence type="ECO:0000256" key="2">
    <source>
        <dbReference type="ARBA" id="ARBA00004496"/>
    </source>
</evidence>
<keyword evidence="6" id="KW-0539">Nucleus</keyword>
<dbReference type="GO" id="GO:0005737">
    <property type="term" value="C:cytoplasm"/>
    <property type="evidence" value="ECO:0007669"/>
    <property type="project" value="UniProtKB-SubCell"/>
</dbReference>
<evidence type="ECO:0000256" key="7">
    <source>
        <dbReference type="ARBA" id="ARBA00053047"/>
    </source>
</evidence>
<dbReference type="PANTHER" id="PTHR31283:SF5">
    <property type="entry name" value="EKC_KEOPS COMPLEX SUBUNIT LAGE3"/>
    <property type="match status" value="1"/>
</dbReference>
<proteinExistence type="inferred from homology"/>
<evidence type="ECO:0000313" key="11">
    <source>
        <dbReference type="EMBL" id="CAF3909386.1"/>
    </source>
</evidence>
<name>A0A814SBE7_9BILA</name>
<protein>
    <recommendedName>
        <fullName evidence="8">L antigen family member 3</fullName>
    </recommendedName>
</protein>
<dbReference type="GO" id="GO:0000408">
    <property type="term" value="C:EKC/KEOPS complex"/>
    <property type="evidence" value="ECO:0007669"/>
    <property type="project" value="TreeGrafter"/>
</dbReference>
<evidence type="ECO:0000313" key="13">
    <source>
        <dbReference type="Proteomes" id="UP000663829"/>
    </source>
</evidence>
<dbReference type="Gene3D" id="3.30.310.50">
    <property type="entry name" value="Alpha-D-phosphohexomutase, C-terminal domain"/>
    <property type="match status" value="1"/>
</dbReference>
<dbReference type="Pfam" id="PF09341">
    <property type="entry name" value="Pcc1"/>
    <property type="match status" value="1"/>
</dbReference>
<comment type="subcellular location">
    <subcellularLocation>
        <location evidence="2">Cytoplasm</location>
    </subcellularLocation>
    <subcellularLocation>
        <location evidence="1">Nucleus</location>
    </subcellularLocation>
</comment>
<keyword evidence="13" id="KW-1185">Reference proteome</keyword>
<dbReference type="EMBL" id="CAJNOK010034365">
    <property type="protein sequence ID" value="CAF1503440.1"/>
    <property type="molecule type" value="Genomic_DNA"/>
</dbReference>
<keyword evidence="5" id="KW-0819">tRNA processing</keyword>
<dbReference type="EMBL" id="CAJNOQ010006735">
    <property type="protein sequence ID" value="CAF1145778.1"/>
    <property type="molecule type" value="Genomic_DNA"/>
</dbReference>
<dbReference type="Proteomes" id="UP000663829">
    <property type="component" value="Unassembled WGS sequence"/>
</dbReference>
<reference evidence="9" key="1">
    <citation type="submission" date="2021-02" db="EMBL/GenBank/DDBJ databases">
        <authorList>
            <person name="Nowell W R."/>
        </authorList>
    </citation>
    <scope>NUCLEOTIDE SEQUENCE</scope>
</reference>
<gene>
    <name evidence="9" type="ORF">GPM918_LOCUS20921</name>
    <name evidence="10" type="ORF">OVA965_LOCUS37044</name>
    <name evidence="11" type="ORF">SRO942_LOCUS20918</name>
    <name evidence="12" type="ORF">TMI583_LOCUS38092</name>
</gene>
<evidence type="ECO:0000256" key="5">
    <source>
        <dbReference type="ARBA" id="ARBA00022694"/>
    </source>
</evidence>
<sequence length="81" mass="9705">MNYSCQIRIPFLTARHAQIAYNSLKVDREPKKDVKRMENIHENNILVVDFESNEARYIRVAVESYIDKINLILRTIQRFDH</sequence>
<dbReference type="InterPro" id="IPR015419">
    <property type="entry name" value="CTAG/Pcc1"/>
</dbReference>
<accession>A0A814SBE7</accession>
<evidence type="ECO:0000256" key="3">
    <source>
        <dbReference type="ARBA" id="ARBA00007073"/>
    </source>
</evidence>